<dbReference type="InterPro" id="IPR052714">
    <property type="entry name" value="MFS_Exporter"/>
</dbReference>
<dbReference type="AlphaFoldDB" id="A0A7U3YPR7"/>
<gene>
    <name evidence="6" type="ordered locus">Despr_3164</name>
</gene>
<dbReference type="SUPFAM" id="SSF103473">
    <property type="entry name" value="MFS general substrate transporter"/>
    <property type="match status" value="1"/>
</dbReference>
<dbReference type="Proteomes" id="UP000006365">
    <property type="component" value="Chromosome"/>
</dbReference>
<protein>
    <submittedName>
        <fullName evidence="6">Major facilitator superfamily MFS_1</fullName>
    </submittedName>
</protein>
<keyword evidence="7" id="KW-1185">Reference proteome</keyword>
<feature type="transmembrane region" description="Helical" evidence="4">
    <location>
        <begin position="362"/>
        <end position="382"/>
    </location>
</feature>
<dbReference type="EMBL" id="CP002364">
    <property type="protein sequence ID" value="ADW19292.1"/>
    <property type="molecule type" value="Genomic_DNA"/>
</dbReference>
<evidence type="ECO:0000313" key="6">
    <source>
        <dbReference type="EMBL" id="ADW19292.1"/>
    </source>
</evidence>
<evidence type="ECO:0000259" key="5">
    <source>
        <dbReference type="PROSITE" id="PS50850"/>
    </source>
</evidence>
<proteinExistence type="predicted"/>
<organism evidence="6 7">
    <name type="scientific">Desulfobulbus propionicus (strain ATCC 33891 / DSM 2032 / VKM B-1956 / 1pr3)</name>
    <dbReference type="NCBI Taxonomy" id="577650"/>
    <lineage>
        <taxon>Bacteria</taxon>
        <taxon>Pseudomonadati</taxon>
        <taxon>Thermodesulfobacteriota</taxon>
        <taxon>Desulfobulbia</taxon>
        <taxon>Desulfobulbales</taxon>
        <taxon>Desulfobulbaceae</taxon>
        <taxon>Desulfobulbus</taxon>
    </lineage>
</organism>
<dbReference type="GO" id="GO:0022857">
    <property type="term" value="F:transmembrane transporter activity"/>
    <property type="evidence" value="ECO:0007669"/>
    <property type="project" value="InterPro"/>
</dbReference>
<evidence type="ECO:0000256" key="4">
    <source>
        <dbReference type="SAM" id="Phobius"/>
    </source>
</evidence>
<feature type="domain" description="Major facilitator superfamily (MFS) profile" evidence="5">
    <location>
        <begin position="203"/>
        <end position="403"/>
    </location>
</feature>
<dbReference type="PANTHER" id="PTHR23531">
    <property type="entry name" value="QUINOLENE RESISTANCE PROTEIN NORA"/>
    <property type="match status" value="1"/>
</dbReference>
<dbReference type="PANTHER" id="PTHR23531:SF1">
    <property type="entry name" value="QUINOLENE RESISTANCE PROTEIN NORA"/>
    <property type="match status" value="1"/>
</dbReference>
<feature type="transmembrane region" description="Helical" evidence="4">
    <location>
        <begin position="12"/>
        <end position="32"/>
    </location>
</feature>
<feature type="transmembrane region" description="Helical" evidence="4">
    <location>
        <begin position="165"/>
        <end position="186"/>
    </location>
</feature>
<sequence>MTEGRGLISPGFVAINLQFALVTAIAALFFAFSGYLQLLGLSPASAGFILSADALAALVIQPLIAPVVHSANARRWLVVGSLLLSMALALLSQVTSVPLLVVARLFQGGGFICMLSALMALLVGCIPPAMSGRAFGWVSLVRLLPYALIPFLFDLRAIQAASFPAVLHAAAVVALLPPLLLLLPAARHAERGEKPSPPGLAGMAASLRSPAVVTLLLSTLLFFSGYATLFFYFKQFGLSRGIVNTSLFFSTATVVMIAVRLLGSWLFDRCHKVQLCAAGLVLASVCYALLPLCASSPGLALLAGFSGLGWGIAMPLQAAAMFDLSPPAHRAMNQNLLVVMMQGGFFLGPCIGGLLLDRFGYTVLFLTLAAATLVAGLLLLGIRWLPPNQGDATSGSAMSISHE</sequence>
<feature type="transmembrane region" description="Helical" evidence="4">
    <location>
        <begin position="245"/>
        <end position="263"/>
    </location>
</feature>
<dbReference type="RefSeq" id="WP_015725816.1">
    <property type="nucleotide sequence ID" value="NC_014972.1"/>
</dbReference>
<dbReference type="InterPro" id="IPR020846">
    <property type="entry name" value="MFS_dom"/>
</dbReference>
<keyword evidence="2 4" id="KW-1133">Transmembrane helix</keyword>
<dbReference type="InterPro" id="IPR011701">
    <property type="entry name" value="MFS"/>
</dbReference>
<feature type="transmembrane region" description="Helical" evidence="4">
    <location>
        <begin position="44"/>
        <end position="64"/>
    </location>
</feature>
<keyword evidence="1 4" id="KW-0812">Transmembrane</keyword>
<dbReference type="InterPro" id="IPR036259">
    <property type="entry name" value="MFS_trans_sf"/>
</dbReference>
<evidence type="ECO:0000256" key="2">
    <source>
        <dbReference type="ARBA" id="ARBA00022989"/>
    </source>
</evidence>
<feature type="transmembrane region" description="Helical" evidence="4">
    <location>
        <begin position="275"/>
        <end position="292"/>
    </location>
</feature>
<feature type="transmembrane region" description="Helical" evidence="4">
    <location>
        <begin position="101"/>
        <end position="122"/>
    </location>
</feature>
<accession>A0A7U3YPR7</accession>
<reference evidence="6 7" key="1">
    <citation type="journal article" date="2011" name="Stand. Genomic Sci.">
        <title>Complete genome sequence of Desulfobulbus propionicus type strain (1pr3).</title>
        <authorList>
            <person name="Pagani I."/>
            <person name="Lapidus A."/>
            <person name="Nolan M."/>
            <person name="Lucas S."/>
            <person name="Hammon N."/>
            <person name="Deshpande S."/>
            <person name="Cheng J.F."/>
            <person name="Chertkov O."/>
            <person name="Davenport K."/>
            <person name="Tapia R."/>
            <person name="Han C."/>
            <person name="Goodwin L."/>
            <person name="Pitluck S."/>
            <person name="Liolios K."/>
            <person name="Mavromatis K."/>
            <person name="Ivanova N."/>
            <person name="Mikhailova N."/>
            <person name="Pati A."/>
            <person name="Chen A."/>
            <person name="Palaniappan K."/>
            <person name="Land M."/>
            <person name="Hauser L."/>
            <person name="Chang Y.J."/>
            <person name="Jeffries C.D."/>
            <person name="Detter J.C."/>
            <person name="Brambilla E."/>
            <person name="Kannan K.P."/>
            <person name="Djao O.D."/>
            <person name="Rohde M."/>
            <person name="Pukall R."/>
            <person name="Spring S."/>
            <person name="Goker M."/>
            <person name="Sikorski J."/>
            <person name="Woyke T."/>
            <person name="Bristow J."/>
            <person name="Eisen J.A."/>
            <person name="Markowitz V."/>
            <person name="Hugenholtz P."/>
            <person name="Kyrpides N.C."/>
            <person name="Klenk H.P."/>
        </authorList>
    </citation>
    <scope>NUCLEOTIDE SEQUENCE [LARGE SCALE GENOMIC DNA]</scope>
    <source>
        <strain evidence="7">ATCC 33891 / DSM 2032 / 1pr3</strain>
    </source>
</reference>
<feature type="transmembrane region" description="Helical" evidence="4">
    <location>
        <begin position="207"/>
        <end position="233"/>
    </location>
</feature>
<evidence type="ECO:0000313" key="7">
    <source>
        <dbReference type="Proteomes" id="UP000006365"/>
    </source>
</evidence>
<keyword evidence="3 4" id="KW-0472">Membrane</keyword>
<feature type="transmembrane region" description="Helical" evidence="4">
    <location>
        <begin position="336"/>
        <end position="356"/>
    </location>
</feature>
<name>A0A7U3YPR7_DESPD</name>
<feature type="transmembrane region" description="Helical" evidence="4">
    <location>
        <begin position="76"/>
        <end position="95"/>
    </location>
</feature>
<dbReference type="KEGG" id="dpr:Despr_3164"/>
<evidence type="ECO:0000256" key="3">
    <source>
        <dbReference type="ARBA" id="ARBA00023136"/>
    </source>
</evidence>
<dbReference type="Gene3D" id="1.20.1250.20">
    <property type="entry name" value="MFS general substrate transporter like domains"/>
    <property type="match status" value="1"/>
</dbReference>
<dbReference type="PROSITE" id="PS50850">
    <property type="entry name" value="MFS"/>
    <property type="match status" value="1"/>
</dbReference>
<dbReference type="Pfam" id="PF07690">
    <property type="entry name" value="MFS_1"/>
    <property type="match status" value="1"/>
</dbReference>
<feature type="transmembrane region" description="Helical" evidence="4">
    <location>
        <begin position="134"/>
        <end position="153"/>
    </location>
</feature>
<evidence type="ECO:0000256" key="1">
    <source>
        <dbReference type="ARBA" id="ARBA00022692"/>
    </source>
</evidence>